<feature type="domain" description="Helicase HerA central" evidence="6">
    <location>
        <begin position="21"/>
        <end position="92"/>
    </location>
</feature>
<dbReference type="PANTHER" id="PTHR42957">
    <property type="entry name" value="HELICASE MJ1565-RELATED"/>
    <property type="match status" value="1"/>
</dbReference>
<comment type="catalytic activity">
    <reaction evidence="3">
        <text>ATP + H2O = ADP + phosphate + H(+)</text>
        <dbReference type="Rhea" id="RHEA:13065"/>
        <dbReference type="ChEBI" id="CHEBI:15377"/>
        <dbReference type="ChEBI" id="CHEBI:15378"/>
        <dbReference type="ChEBI" id="CHEBI:30616"/>
        <dbReference type="ChEBI" id="CHEBI:43474"/>
        <dbReference type="ChEBI" id="CHEBI:456216"/>
        <dbReference type="EC" id="5.6.2.3"/>
    </reaction>
</comment>
<name>A0A1I0IX43_9EURY</name>
<evidence type="ECO:0000313" key="8">
    <source>
        <dbReference type="Proteomes" id="UP000199320"/>
    </source>
</evidence>
<dbReference type="SUPFAM" id="SSF46579">
    <property type="entry name" value="Prefoldin"/>
    <property type="match status" value="1"/>
</dbReference>
<reference evidence="8" key="1">
    <citation type="submission" date="2016-10" db="EMBL/GenBank/DDBJ databases">
        <authorList>
            <person name="Varghese N."/>
            <person name="Submissions S."/>
        </authorList>
    </citation>
    <scope>NUCLEOTIDE SEQUENCE [LARGE SCALE GENOMIC DNA]</scope>
    <source>
        <strain evidence="8">CDM_6</strain>
    </source>
</reference>
<dbReference type="InterPro" id="IPR002789">
    <property type="entry name" value="HerA_central"/>
</dbReference>
<dbReference type="InterPro" id="IPR027417">
    <property type="entry name" value="P-loop_NTPase"/>
</dbReference>
<evidence type="ECO:0000256" key="1">
    <source>
        <dbReference type="ARBA" id="ARBA00007816"/>
    </source>
</evidence>
<dbReference type="STRING" id="392421.SAMN04488694_12642"/>
<dbReference type="SUPFAM" id="SSF52540">
    <property type="entry name" value="P-loop containing nucleoside triphosphate hydrolases"/>
    <property type="match status" value="1"/>
</dbReference>
<proteinExistence type="inferred from homology"/>
<protein>
    <submittedName>
        <fullName evidence="7">AAA-like domain-containing protein</fullName>
    </submittedName>
</protein>
<feature type="region of interest" description="Disordered" evidence="5">
    <location>
        <begin position="434"/>
        <end position="453"/>
    </location>
</feature>
<evidence type="ECO:0000256" key="4">
    <source>
        <dbReference type="ARBA" id="ARBA00048988"/>
    </source>
</evidence>
<dbReference type="PANTHER" id="PTHR42957:SF1">
    <property type="entry name" value="HELICASE MJ1565-RELATED"/>
    <property type="match status" value="1"/>
</dbReference>
<comment type="catalytic activity">
    <reaction evidence="2">
        <text>Couples ATP hydrolysis with the unwinding of duplex DNA by translocating in the 3'-5' direction.</text>
        <dbReference type="EC" id="5.6.2.4"/>
    </reaction>
</comment>
<organism evidence="7 8">
    <name type="scientific">Natrinema hispanicum</name>
    <dbReference type="NCBI Taxonomy" id="392421"/>
    <lineage>
        <taxon>Archaea</taxon>
        <taxon>Methanobacteriati</taxon>
        <taxon>Methanobacteriota</taxon>
        <taxon>Stenosarchaea group</taxon>
        <taxon>Halobacteria</taxon>
        <taxon>Halobacteriales</taxon>
        <taxon>Natrialbaceae</taxon>
        <taxon>Natrinema</taxon>
    </lineage>
</organism>
<dbReference type="Gene3D" id="3.40.50.300">
    <property type="entry name" value="P-loop containing nucleotide triphosphate hydrolases"/>
    <property type="match status" value="1"/>
</dbReference>
<evidence type="ECO:0000256" key="3">
    <source>
        <dbReference type="ARBA" id="ARBA00048954"/>
    </source>
</evidence>
<evidence type="ECO:0000256" key="5">
    <source>
        <dbReference type="SAM" id="MobiDB-lite"/>
    </source>
</evidence>
<dbReference type="GO" id="GO:0043138">
    <property type="term" value="F:3'-5' DNA helicase activity"/>
    <property type="evidence" value="ECO:0007669"/>
    <property type="project" value="UniProtKB-EC"/>
</dbReference>
<accession>A0A1I0IX43</accession>
<dbReference type="AlphaFoldDB" id="A0A1I0IX43"/>
<dbReference type="OrthoDB" id="242625at2157"/>
<sequence length="597" mass="66007">MSTTNTDGDNEAATDTTEETIRIGETVDGQLVELPIVELLTGRAFITGKSGSGKSNSASVVAEELLEAGYPLLIVDTDGEYYGLKESYEILHAGADEQADIQVGPEHAGKLAQLALEDGVPIILDVSGYLEDDVANDLIRETACELFVREKDLKTPFLLVVEEIHEYVPEGGGLDDVGQMLIKISKRGRKHGLGIAGISQRPADVKKDFITQANWLLWHRLTWDNDTTVVRRVVDAESADAVGDLADGEAFLQADWREADVERVQVRRKRTFDAGATPGLEDVERPELKSLDEDLLGDLEEISDRADQRRDEIERLEEQLEQRDERIEELEAELENQQNIADAAQQMAAALQNGTDAGDAVPEDFDAQIEAKNERIRELESRLDDVVDERDQLRGRVDDLEREVDRLQIAADRIERAEEIEQQLEQAREVLGVEVEAETTAPPPAAGDRGADSAELERLQERIDDLKAENERLRAQADADIGEQLESYEDFLTLEVVQAEIETAKAECGASPRYVKGVIVGIVAEGGPVSYEAIAERLGVSTTSDVSKAASELERRKIVTKDRGDDGMMVDLNADGIEQVRQAVAERKKTEQLMEEL</sequence>
<dbReference type="Gene3D" id="1.10.287.1490">
    <property type="match status" value="1"/>
</dbReference>
<dbReference type="RefSeq" id="WP_092934955.1">
    <property type="nucleotide sequence ID" value="NZ_FOIC01000026.1"/>
</dbReference>
<evidence type="ECO:0000259" key="6">
    <source>
        <dbReference type="Pfam" id="PF01935"/>
    </source>
</evidence>
<comment type="similarity">
    <text evidence="1">Belongs to the HerA family.</text>
</comment>
<dbReference type="Pfam" id="PF01935">
    <property type="entry name" value="DUF87"/>
    <property type="match status" value="1"/>
</dbReference>
<keyword evidence="8" id="KW-1185">Reference proteome</keyword>
<comment type="catalytic activity">
    <reaction evidence="4">
        <text>ATP + H2O = ADP + phosphate + H(+)</text>
        <dbReference type="Rhea" id="RHEA:13065"/>
        <dbReference type="ChEBI" id="CHEBI:15377"/>
        <dbReference type="ChEBI" id="CHEBI:15378"/>
        <dbReference type="ChEBI" id="CHEBI:30616"/>
        <dbReference type="ChEBI" id="CHEBI:43474"/>
        <dbReference type="ChEBI" id="CHEBI:456216"/>
        <dbReference type="EC" id="5.6.2.4"/>
    </reaction>
</comment>
<dbReference type="InterPro" id="IPR008571">
    <property type="entry name" value="HerA-like"/>
</dbReference>
<dbReference type="GO" id="GO:0043139">
    <property type="term" value="F:5'-3' DNA helicase activity"/>
    <property type="evidence" value="ECO:0007669"/>
    <property type="project" value="UniProtKB-EC"/>
</dbReference>
<evidence type="ECO:0000313" key="7">
    <source>
        <dbReference type="EMBL" id="SEU01230.1"/>
    </source>
</evidence>
<dbReference type="Proteomes" id="UP000199320">
    <property type="component" value="Unassembled WGS sequence"/>
</dbReference>
<gene>
    <name evidence="7" type="ORF">SAMN04488694_12642</name>
</gene>
<dbReference type="EMBL" id="FOIC01000026">
    <property type="protein sequence ID" value="SEU01230.1"/>
    <property type="molecule type" value="Genomic_DNA"/>
</dbReference>
<evidence type="ECO:0000256" key="2">
    <source>
        <dbReference type="ARBA" id="ARBA00034617"/>
    </source>
</evidence>